<feature type="transmembrane region" description="Helical" evidence="6">
    <location>
        <begin position="130"/>
        <end position="161"/>
    </location>
</feature>
<dbReference type="PANTHER" id="PTHR38459:SF1">
    <property type="entry name" value="PROPHAGE BACTOPRENOL-LINKED GLUCOSE TRANSLOCASE HOMOLOG"/>
    <property type="match status" value="1"/>
</dbReference>
<evidence type="ECO:0000313" key="8">
    <source>
        <dbReference type="EMBL" id="OGD86369.1"/>
    </source>
</evidence>
<name>A0A1F5G3D4_9BACT</name>
<comment type="subcellular location">
    <subcellularLocation>
        <location evidence="1">Membrane</location>
        <topology evidence="1">Multi-pass membrane protein</topology>
    </subcellularLocation>
</comment>
<evidence type="ECO:0000256" key="3">
    <source>
        <dbReference type="ARBA" id="ARBA00022692"/>
    </source>
</evidence>
<evidence type="ECO:0000313" key="9">
    <source>
        <dbReference type="Proteomes" id="UP000179102"/>
    </source>
</evidence>
<protein>
    <recommendedName>
        <fullName evidence="7">GtrA/DPMS transmembrane domain-containing protein</fullName>
    </recommendedName>
</protein>
<keyword evidence="3 6" id="KW-0812">Transmembrane</keyword>
<evidence type="ECO:0000256" key="4">
    <source>
        <dbReference type="ARBA" id="ARBA00022989"/>
    </source>
</evidence>
<feature type="transmembrane region" description="Helical" evidence="6">
    <location>
        <begin position="95"/>
        <end position="118"/>
    </location>
</feature>
<evidence type="ECO:0000256" key="2">
    <source>
        <dbReference type="ARBA" id="ARBA00009399"/>
    </source>
</evidence>
<feature type="domain" description="GtrA/DPMS transmembrane" evidence="7">
    <location>
        <begin position="69"/>
        <end position="193"/>
    </location>
</feature>
<comment type="similarity">
    <text evidence="2">Belongs to the GtrA family.</text>
</comment>
<sequence>MSKKDSLLSAAAGLGVAVFLVPTLLNTNIGSKIPLFPLSLLALPVFTYGGMFVASIIGRSFPILWQLAKFALVGVLNTAIDFGALNFLIARTGVVSGPLIIALNATSFSLAVINSYFWNKGWVFPEGKKSNFLTFFAVTLVGLAINSGVVFILTTFVSPVFVTSSKLWANLAKVLATGLSLVWNFLGYRLIVFKR</sequence>
<feature type="transmembrane region" description="Helical" evidence="6">
    <location>
        <begin position="70"/>
        <end position="89"/>
    </location>
</feature>
<keyword evidence="5 6" id="KW-0472">Membrane</keyword>
<dbReference type="AlphaFoldDB" id="A0A1F5G3D4"/>
<gene>
    <name evidence="8" type="ORF">A2870_00630</name>
</gene>
<dbReference type="STRING" id="1797711.A2870_00630"/>
<dbReference type="GO" id="GO:0005886">
    <property type="term" value="C:plasma membrane"/>
    <property type="evidence" value="ECO:0007669"/>
    <property type="project" value="TreeGrafter"/>
</dbReference>
<dbReference type="InterPro" id="IPR007267">
    <property type="entry name" value="GtrA_DPMS_TM"/>
</dbReference>
<evidence type="ECO:0000256" key="1">
    <source>
        <dbReference type="ARBA" id="ARBA00004141"/>
    </source>
</evidence>
<dbReference type="Pfam" id="PF04138">
    <property type="entry name" value="GtrA_DPMS_TM"/>
    <property type="match status" value="1"/>
</dbReference>
<evidence type="ECO:0000259" key="7">
    <source>
        <dbReference type="Pfam" id="PF04138"/>
    </source>
</evidence>
<proteinExistence type="inferred from homology"/>
<reference evidence="8 9" key="1">
    <citation type="journal article" date="2016" name="Nat. Commun.">
        <title>Thousands of microbial genomes shed light on interconnected biogeochemical processes in an aquifer system.</title>
        <authorList>
            <person name="Anantharaman K."/>
            <person name="Brown C.T."/>
            <person name="Hug L.A."/>
            <person name="Sharon I."/>
            <person name="Castelle C.J."/>
            <person name="Probst A.J."/>
            <person name="Thomas B.C."/>
            <person name="Singh A."/>
            <person name="Wilkins M.J."/>
            <person name="Karaoz U."/>
            <person name="Brodie E.L."/>
            <person name="Williams K.H."/>
            <person name="Hubbard S.S."/>
            <person name="Banfield J.F."/>
        </authorList>
    </citation>
    <scope>NUCLEOTIDE SEQUENCE [LARGE SCALE GENOMIC DNA]</scope>
</reference>
<dbReference type="Proteomes" id="UP000179102">
    <property type="component" value="Unassembled WGS sequence"/>
</dbReference>
<dbReference type="PANTHER" id="PTHR38459">
    <property type="entry name" value="PROPHAGE BACTOPRENOL-LINKED GLUCOSE TRANSLOCASE HOMOLOG"/>
    <property type="match status" value="1"/>
</dbReference>
<feature type="transmembrane region" description="Helical" evidence="6">
    <location>
        <begin position="35"/>
        <end position="58"/>
    </location>
</feature>
<dbReference type="InterPro" id="IPR051401">
    <property type="entry name" value="GtrA_CellWall_Glycosyl"/>
</dbReference>
<comment type="caution">
    <text evidence="8">The sequence shown here is derived from an EMBL/GenBank/DDBJ whole genome shotgun (WGS) entry which is preliminary data.</text>
</comment>
<dbReference type="EMBL" id="MFAZ01000043">
    <property type="protein sequence ID" value="OGD86369.1"/>
    <property type="molecule type" value="Genomic_DNA"/>
</dbReference>
<organism evidence="8 9">
    <name type="scientific">Candidatus Curtissbacteria bacterium RIFCSPHIGHO2_01_FULL_41_11</name>
    <dbReference type="NCBI Taxonomy" id="1797711"/>
    <lineage>
        <taxon>Bacteria</taxon>
        <taxon>Candidatus Curtissiibacteriota</taxon>
    </lineage>
</organism>
<accession>A0A1F5G3D4</accession>
<evidence type="ECO:0000256" key="6">
    <source>
        <dbReference type="SAM" id="Phobius"/>
    </source>
</evidence>
<evidence type="ECO:0000256" key="5">
    <source>
        <dbReference type="ARBA" id="ARBA00023136"/>
    </source>
</evidence>
<feature type="transmembrane region" description="Helical" evidence="6">
    <location>
        <begin position="167"/>
        <end position="186"/>
    </location>
</feature>
<dbReference type="GO" id="GO:0000271">
    <property type="term" value="P:polysaccharide biosynthetic process"/>
    <property type="evidence" value="ECO:0007669"/>
    <property type="project" value="InterPro"/>
</dbReference>
<keyword evidence="4 6" id="KW-1133">Transmembrane helix</keyword>